<dbReference type="GO" id="GO:0016197">
    <property type="term" value="P:endosomal transport"/>
    <property type="evidence" value="ECO:0007669"/>
    <property type="project" value="TreeGrafter"/>
</dbReference>
<feature type="domain" description="VPS9" evidence="6">
    <location>
        <begin position="1597"/>
        <end position="1743"/>
    </location>
</feature>
<feature type="coiled-coil region" evidence="4">
    <location>
        <begin position="962"/>
        <end position="989"/>
    </location>
</feature>
<evidence type="ECO:0000256" key="5">
    <source>
        <dbReference type="SAM" id="MobiDB-lite"/>
    </source>
</evidence>
<feature type="region of interest" description="Disordered" evidence="5">
    <location>
        <begin position="467"/>
        <end position="488"/>
    </location>
</feature>
<dbReference type="PROSITE" id="PS00626">
    <property type="entry name" value="RCC1_2"/>
    <property type="match status" value="2"/>
</dbReference>
<dbReference type="InterPro" id="IPR059093">
    <property type="entry name" value="HA_Alsin"/>
</dbReference>
<evidence type="ECO:0000256" key="3">
    <source>
        <dbReference type="PROSITE-ProRule" id="PRU00235"/>
    </source>
</evidence>
<dbReference type="Pfam" id="PF00415">
    <property type="entry name" value="RCC1"/>
    <property type="match status" value="5"/>
</dbReference>
<dbReference type="InterPro" id="IPR011993">
    <property type="entry name" value="PH-like_dom_sf"/>
</dbReference>
<keyword evidence="1" id="KW-0344">Guanine-nucleotide releasing factor</keyword>
<dbReference type="PROSITE" id="PS50012">
    <property type="entry name" value="RCC1_3"/>
    <property type="match status" value="5"/>
</dbReference>
<dbReference type="SUPFAM" id="SSF109993">
    <property type="entry name" value="VPS9 domain"/>
    <property type="match status" value="1"/>
</dbReference>
<dbReference type="InterPro" id="IPR000408">
    <property type="entry name" value="Reg_chr_condens"/>
</dbReference>
<feature type="repeat" description="RCC1" evidence="3">
    <location>
        <begin position="181"/>
        <end position="231"/>
    </location>
</feature>
<keyword evidence="8" id="KW-1185">Reference proteome</keyword>
<dbReference type="Gene3D" id="2.20.110.10">
    <property type="entry name" value="Histone H3 K4-specific methyltransferase SET7/9 N-terminal domain"/>
    <property type="match status" value="2"/>
</dbReference>
<evidence type="ECO:0000256" key="1">
    <source>
        <dbReference type="ARBA" id="ARBA00022658"/>
    </source>
</evidence>
<feature type="compositionally biased region" description="Basic and acidic residues" evidence="5">
    <location>
        <begin position="280"/>
        <end position="290"/>
    </location>
</feature>
<dbReference type="InterPro" id="IPR051984">
    <property type="entry name" value="Alsin"/>
</dbReference>
<dbReference type="Pfam" id="PF25582">
    <property type="entry name" value="DH_Alsin"/>
    <property type="match status" value="1"/>
</dbReference>
<evidence type="ECO:0000256" key="2">
    <source>
        <dbReference type="ARBA" id="ARBA00022737"/>
    </source>
</evidence>
<dbReference type="SMART" id="SM00698">
    <property type="entry name" value="MORN"/>
    <property type="match status" value="6"/>
</dbReference>
<dbReference type="InterPro" id="IPR037191">
    <property type="entry name" value="VPS9_dom_sf"/>
</dbReference>
<dbReference type="InterPro" id="IPR003409">
    <property type="entry name" value="MORN"/>
</dbReference>
<dbReference type="GO" id="GO:0031267">
    <property type="term" value="F:small GTPase binding"/>
    <property type="evidence" value="ECO:0007669"/>
    <property type="project" value="TreeGrafter"/>
</dbReference>
<proteinExistence type="predicted"/>
<accession>A0AAU9X0H7</accession>
<dbReference type="SUPFAM" id="SSF82185">
    <property type="entry name" value="Histone H3 K4-specific methyltransferase SET7/9 N-terminal domain"/>
    <property type="match status" value="2"/>
</dbReference>
<keyword evidence="4" id="KW-0175">Coiled coil</keyword>
<feature type="repeat" description="RCC1" evidence="3">
    <location>
        <begin position="621"/>
        <end position="671"/>
    </location>
</feature>
<dbReference type="PRINTS" id="PR00633">
    <property type="entry name" value="RCCNDNSATION"/>
</dbReference>
<sequence length="1743" mass="193997">MDQTEENEEADVKDDFTRGIAYFWRSTNLEPHIRSVAFREGISKVALGNHHTLLLTFNSQVLSVGDNSFGQLGLGDLKSRREPTVIDYLRDKPVHEISCGGQHSGVICDNRDVFFWGDSSRGQCGIDETNLVNLPSPVRFERSSISDARETQQNDSNKEREPVIIEISCGDSHSLALSSEGEVWSWGTGCQLGHGVETDKTNIPKQIDGLIGKNVTAIACGAYHSLAIVQEDQPYPTFVLSGNDREAVTSKSTHKVKREKSGKKQRKLSKGSSKKSQVSGKHEKERDFKVEPVASPLETEKYGVMRTYLSYEPVATETNAERFIRDVANKGTLLLQDKNAKIISKKEEPILYCSDDDILNIDVNNEDEAQVTHDTASAVHIHDRDISLDIIDTGFASLEKNDFEQYLNISSDQSFQEIHSAETTASEKNISYSSTSNVCLSTVSPSSPTSSRSITYFVSTDSDSEDSLNKVIKDRKPTEPAAPSRTSSGLYSAIGSRLVRPDVNLSKLTSAVMGSVTGMFMSSTPGQFSVFDAPKAVMAKDPCKQCGLLGMCLCEGTYRNKFKLAGSNTQVWSWGRGGCGQLGLGDTEDRFHPCCIKELSDVGVIKLAAGTFHSLAQTVYSQVFSWGDNSCGQLGRKKSMALYPKKIRCFSDVLIWDIAAGSHYSLFIGDMALSKADVYVCGRQPSAMPSVAATMNNIRESTSMPCLVSEDGSTTAHATTEKGMLSQSQSFDDTKERSLQHSRVEIVRLTMFRKVGQLRSVSADTERCVCLAGSDKSGMFEIMSDLASEERLFYYQLALIWQAVLTPFLQSEVWSCLALEEVGQVLSSIIQAFYIILKCVSTSLTSVTQLVVSMKDFQDLFNLCWSDDFLQAFERYSESFSNGAAFGVFSAVSSVTSDISSQSKTVLRDIMDDAAQEFVGYDNAFQCVMQFPLMKMQHYQLIVGKFQNTLKLSQKHENMVNCARMEEEAKRWEQLITEDENRQAEAERTFKFWVECPAKVAEIFKHPRRRLLRSSNIHSLFPSKGSRFSTPLFVLFDDFFVHYQSAKSFQAFPLTTVWAEGVDDTEGVLNSIKITTPEEVLLVCAPSTVDKADWLLTINQAVAAVISRTTTYRLGGDSVNVKTGSLAPAAAREASYTYGHDSVLRGASYHGMWLQGKPHGHGEMHWPDGRQYTGEFKHGLQHGEGVMIFPPNVDDHGKEKYEGQWENGKMAGYGKVSYSNGDVYVGDLFDNQRSGHGSMKSGTLSSAGATLYIGEWLRDKRSGYGVLDNVLRGEKYLGMWEADFRTGPGVLVTLDGIYNQGNFSQNKLIGNGLLLCDDDTKFEGEFIGDCLLSGKGVLTMPNGDYIEGTFTGPWGDGIRINGTFHKLEAGGSANKTTRRSVTYNQCLIPPQKKWMSLFSQCRKALGCNGDQDADLSVVWKSISVTLRSKWDSKLTQSEKEIILELLKNNSEMEQTARVTGDLEKLHSYLSKAMNTKQHPVGQLVNGLIDVFRASYIGMGTHRRLLPHAVAEVKSFVIRVYNIICLLFPELPNEEYVHLDTATLSGVSNHGTEEAATSSVLLHPLLFPRLYPPLFTLYALDNERADSAYWEQIQLLNKRSDWALMTYVGMKRQFWLTKEQDVGSRSDEVKLERREAEHYVSAVESLRQISTKFSPMEKLGVLKSTFEQINQEVNSFWQGEKKLVSLDDLFPVFQFVVIRARIPHLGSEIQFIDDMVDSHVHVGEQGHMFTTLKAAIFQIQNEKG</sequence>
<organism evidence="7 8">
    <name type="scientific">Pocillopora meandrina</name>
    <dbReference type="NCBI Taxonomy" id="46732"/>
    <lineage>
        <taxon>Eukaryota</taxon>
        <taxon>Metazoa</taxon>
        <taxon>Cnidaria</taxon>
        <taxon>Anthozoa</taxon>
        <taxon>Hexacorallia</taxon>
        <taxon>Scleractinia</taxon>
        <taxon>Astrocoeniina</taxon>
        <taxon>Pocilloporidae</taxon>
        <taxon>Pocillopora</taxon>
    </lineage>
</organism>
<gene>
    <name evidence="7" type="ORF">PMEA_00014489</name>
</gene>
<dbReference type="SUPFAM" id="SSF50985">
    <property type="entry name" value="RCC1/BLIP-II"/>
    <property type="match status" value="2"/>
</dbReference>
<dbReference type="Gene3D" id="2.130.10.30">
    <property type="entry name" value="Regulator of chromosome condensation 1/beta-lactamase-inhibitor protein II"/>
    <property type="match status" value="2"/>
</dbReference>
<dbReference type="InterPro" id="IPR057248">
    <property type="entry name" value="Alsin-like_PH"/>
</dbReference>
<dbReference type="Proteomes" id="UP001159428">
    <property type="component" value="Unassembled WGS sequence"/>
</dbReference>
<dbReference type="Pfam" id="PF25383">
    <property type="entry name" value="PH_alsin"/>
    <property type="match status" value="1"/>
</dbReference>
<dbReference type="EMBL" id="CALNXJ010000026">
    <property type="protein sequence ID" value="CAH3132112.1"/>
    <property type="molecule type" value="Genomic_DNA"/>
</dbReference>
<dbReference type="SUPFAM" id="SSF50729">
    <property type="entry name" value="PH domain-like"/>
    <property type="match status" value="1"/>
</dbReference>
<dbReference type="PANTHER" id="PTHR46089:SF2">
    <property type="entry name" value="ALSIN HOMOLOG"/>
    <property type="match status" value="1"/>
</dbReference>
<feature type="compositionally biased region" description="Basic and acidic residues" evidence="5">
    <location>
        <begin position="467"/>
        <end position="478"/>
    </location>
</feature>
<feature type="region of interest" description="Disordered" evidence="5">
    <location>
        <begin position="246"/>
        <end position="292"/>
    </location>
</feature>
<dbReference type="Gene3D" id="1.20.1050.80">
    <property type="entry name" value="VPS9 domain"/>
    <property type="match status" value="1"/>
</dbReference>
<keyword evidence="2" id="KW-0677">Repeat</keyword>
<dbReference type="InterPro" id="IPR009091">
    <property type="entry name" value="RCC1/BLIP-II"/>
</dbReference>
<feature type="repeat" description="RCC1" evidence="3">
    <location>
        <begin position="569"/>
        <end position="620"/>
    </location>
</feature>
<evidence type="ECO:0000259" key="6">
    <source>
        <dbReference type="PROSITE" id="PS51205"/>
    </source>
</evidence>
<comment type="caution">
    <text evidence="7">The sequence shown here is derived from an EMBL/GenBank/DDBJ whole genome shotgun (WGS) entry which is preliminary data.</text>
</comment>
<evidence type="ECO:0000256" key="4">
    <source>
        <dbReference type="SAM" id="Coils"/>
    </source>
</evidence>
<evidence type="ECO:0000313" key="8">
    <source>
        <dbReference type="Proteomes" id="UP001159428"/>
    </source>
</evidence>
<dbReference type="PROSITE" id="PS51205">
    <property type="entry name" value="VPS9"/>
    <property type="match status" value="1"/>
</dbReference>
<dbReference type="GO" id="GO:0005737">
    <property type="term" value="C:cytoplasm"/>
    <property type="evidence" value="ECO:0007669"/>
    <property type="project" value="TreeGrafter"/>
</dbReference>
<dbReference type="Gene3D" id="2.30.29.30">
    <property type="entry name" value="Pleckstrin-homology domain (PH domain)/Phosphotyrosine-binding domain (PTB)"/>
    <property type="match status" value="1"/>
</dbReference>
<feature type="repeat" description="RCC1" evidence="3">
    <location>
        <begin position="111"/>
        <end position="180"/>
    </location>
</feature>
<dbReference type="InterPro" id="IPR003123">
    <property type="entry name" value="VPS9"/>
</dbReference>
<dbReference type="Pfam" id="PF02493">
    <property type="entry name" value="MORN"/>
    <property type="match status" value="7"/>
</dbReference>
<dbReference type="Pfam" id="PF02204">
    <property type="entry name" value="VPS9"/>
    <property type="match status" value="1"/>
</dbReference>
<evidence type="ECO:0000313" key="7">
    <source>
        <dbReference type="EMBL" id="CAH3132112.1"/>
    </source>
</evidence>
<reference evidence="7 8" key="1">
    <citation type="submission" date="2022-05" db="EMBL/GenBank/DDBJ databases">
        <authorList>
            <consortium name="Genoscope - CEA"/>
            <person name="William W."/>
        </authorList>
    </citation>
    <scope>NUCLEOTIDE SEQUENCE [LARGE SCALE GENOMIC DNA]</scope>
</reference>
<feature type="repeat" description="RCC1" evidence="3">
    <location>
        <begin position="59"/>
        <end position="110"/>
    </location>
</feature>
<name>A0AAU9X0H7_9CNID</name>
<dbReference type="GO" id="GO:0005085">
    <property type="term" value="F:guanyl-nucleotide exchange factor activity"/>
    <property type="evidence" value="ECO:0007669"/>
    <property type="project" value="UniProtKB-KW"/>
</dbReference>
<dbReference type="PANTHER" id="PTHR46089">
    <property type="entry name" value="ALSIN HOMOLOG"/>
    <property type="match status" value="1"/>
</dbReference>
<dbReference type="Pfam" id="PF26202">
    <property type="entry name" value="HA_Alsin"/>
    <property type="match status" value="1"/>
</dbReference>
<feature type="compositionally biased region" description="Basic residues" evidence="5">
    <location>
        <begin position="252"/>
        <end position="273"/>
    </location>
</feature>
<protein>
    <recommendedName>
        <fullName evidence="6">VPS9 domain-containing protein</fullName>
    </recommendedName>
</protein>